<comment type="catalytic activity">
    <reaction evidence="4">
        <text>dTTP + H2O = dTMP + diphosphate + H(+)</text>
        <dbReference type="Rhea" id="RHEA:28534"/>
        <dbReference type="ChEBI" id="CHEBI:15377"/>
        <dbReference type="ChEBI" id="CHEBI:15378"/>
        <dbReference type="ChEBI" id="CHEBI:33019"/>
        <dbReference type="ChEBI" id="CHEBI:37568"/>
        <dbReference type="ChEBI" id="CHEBI:63528"/>
        <dbReference type="EC" id="3.6.1.9"/>
    </reaction>
</comment>
<organism evidence="5 6">
    <name type="scientific">Aquimarina celericrescens</name>
    <dbReference type="NCBI Taxonomy" id="1964542"/>
    <lineage>
        <taxon>Bacteria</taxon>
        <taxon>Pseudomonadati</taxon>
        <taxon>Bacteroidota</taxon>
        <taxon>Flavobacteriia</taxon>
        <taxon>Flavobacteriales</taxon>
        <taxon>Flavobacteriaceae</taxon>
        <taxon>Aquimarina</taxon>
    </lineage>
</organism>
<dbReference type="Pfam" id="PF02545">
    <property type="entry name" value="Maf"/>
    <property type="match status" value="1"/>
</dbReference>
<dbReference type="InterPro" id="IPR003697">
    <property type="entry name" value="Maf-like"/>
</dbReference>
<comment type="caution">
    <text evidence="4">Lacks conserved residue(s) required for the propagation of feature annotation.</text>
</comment>
<feature type="site" description="Important for substrate specificity" evidence="4">
    <location>
        <position position="19"/>
    </location>
</feature>
<feature type="active site" description="Proton acceptor" evidence="4">
    <location>
        <position position="76"/>
    </location>
</feature>
<dbReference type="EMBL" id="JBHUHY010000002">
    <property type="protein sequence ID" value="MFD2185556.1"/>
    <property type="molecule type" value="Genomic_DNA"/>
</dbReference>
<evidence type="ECO:0000256" key="2">
    <source>
        <dbReference type="ARBA" id="ARBA00022801"/>
    </source>
</evidence>
<dbReference type="CDD" id="cd00555">
    <property type="entry name" value="Maf"/>
    <property type="match status" value="1"/>
</dbReference>
<gene>
    <name evidence="5" type="ORF">ACFSJT_02025</name>
</gene>
<evidence type="ECO:0000256" key="3">
    <source>
        <dbReference type="ARBA" id="ARBA00023080"/>
    </source>
</evidence>
<dbReference type="NCBIfam" id="TIGR00172">
    <property type="entry name" value="maf"/>
    <property type="match status" value="1"/>
</dbReference>
<protein>
    <recommendedName>
        <fullName evidence="4">dTTP/UTP pyrophosphatase</fullName>
        <shortName evidence="4">dTTPase/UTPase</shortName>
        <ecNumber evidence="4">3.6.1.9</ecNumber>
    </recommendedName>
    <alternativeName>
        <fullName evidence="4">Nucleoside triphosphate pyrophosphatase</fullName>
    </alternativeName>
    <alternativeName>
        <fullName evidence="4">Nucleotide pyrophosphatase</fullName>
        <shortName evidence="4">Nucleotide PPase</shortName>
    </alternativeName>
</protein>
<evidence type="ECO:0000256" key="1">
    <source>
        <dbReference type="ARBA" id="ARBA00001968"/>
    </source>
</evidence>
<dbReference type="EC" id="3.6.1.9" evidence="4"/>
<proteinExistence type="inferred from homology"/>
<feature type="site" description="Important for substrate specificity" evidence="4">
    <location>
        <position position="159"/>
    </location>
</feature>
<keyword evidence="4" id="KW-0963">Cytoplasm</keyword>
<name>A0ABW5AUJ8_9FLAO</name>
<dbReference type="SUPFAM" id="SSF52972">
    <property type="entry name" value="ITPase-like"/>
    <property type="match status" value="1"/>
</dbReference>
<dbReference type="InterPro" id="IPR029001">
    <property type="entry name" value="ITPase-like_fam"/>
</dbReference>
<comment type="subcellular location">
    <subcellularLocation>
        <location evidence="4">Cytoplasm</location>
    </subcellularLocation>
</comment>
<comment type="cofactor">
    <cofactor evidence="1 4">
        <name>a divalent metal cation</name>
        <dbReference type="ChEBI" id="CHEBI:60240"/>
    </cofactor>
</comment>
<dbReference type="PANTHER" id="PTHR43213">
    <property type="entry name" value="BIFUNCTIONAL DTTP/UTP PYROPHOSPHATASE/METHYLTRANSFERASE PROTEIN-RELATED"/>
    <property type="match status" value="1"/>
</dbReference>
<evidence type="ECO:0000313" key="6">
    <source>
        <dbReference type="Proteomes" id="UP001597344"/>
    </source>
</evidence>
<feature type="site" description="Important for substrate specificity" evidence="4">
    <location>
        <position position="77"/>
    </location>
</feature>
<dbReference type="Proteomes" id="UP001597344">
    <property type="component" value="Unassembled WGS sequence"/>
</dbReference>
<comment type="function">
    <text evidence="4">Nucleoside triphosphate pyrophosphatase that hydrolyzes dTTP and UTP. May have a dual role in cell division arrest and in preventing the incorporation of modified nucleotides into cellular nucleic acids.</text>
</comment>
<comment type="caution">
    <text evidence="5">The sequence shown here is derived from an EMBL/GenBank/DDBJ whole genome shotgun (WGS) entry which is preliminary data.</text>
</comment>
<evidence type="ECO:0000256" key="4">
    <source>
        <dbReference type="HAMAP-Rule" id="MF_00528"/>
    </source>
</evidence>
<dbReference type="Gene3D" id="3.90.950.10">
    <property type="match status" value="1"/>
</dbReference>
<keyword evidence="3 4" id="KW-0546">Nucleotide metabolism</keyword>
<comment type="catalytic activity">
    <reaction evidence="4">
        <text>UTP + H2O = UMP + diphosphate + H(+)</text>
        <dbReference type="Rhea" id="RHEA:29395"/>
        <dbReference type="ChEBI" id="CHEBI:15377"/>
        <dbReference type="ChEBI" id="CHEBI:15378"/>
        <dbReference type="ChEBI" id="CHEBI:33019"/>
        <dbReference type="ChEBI" id="CHEBI:46398"/>
        <dbReference type="ChEBI" id="CHEBI:57865"/>
        <dbReference type="EC" id="3.6.1.9"/>
    </reaction>
</comment>
<reference evidence="6" key="1">
    <citation type="journal article" date="2019" name="Int. J. Syst. Evol. Microbiol.">
        <title>The Global Catalogue of Microorganisms (GCM) 10K type strain sequencing project: providing services to taxonomists for standard genome sequencing and annotation.</title>
        <authorList>
            <consortium name="The Broad Institute Genomics Platform"/>
            <consortium name="The Broad Institute Genome Sequencing Center for Infectious Disease"/>
            <person name="Wu L."/>
            <person name="Ma J."/>
        </authorList>
    </citation>
    <scope>NUCLEOTIDE SEQUENCE [LARGE SCALE GENOMIC DNA]</scope>
    <source>
        <strain evidence="6">DT92</strain>
    </source>
</reference>
<keyword evidence="6" id="KW-1185">Reference proteome</keyword>
<sequence>MLKDLLKDYTIILASGSPRRQKFFNDLDLDFTIDVREVQEIYPDHLEKEEISNYLAELKATVFTDLKPNDILITSDTIVWHKNRALGKPKTLDEAKDMIASLSNDTHKVITSVCFKTTNQIKVIYDTTKVTFKELTKEEIEYYVNTYQPLDKAGAYGIQEWIGFIGISSIEGSYFNVMGLPTHLVYETLTTLAKS</sequence>
<comment type="similarity">
    <text evidence="4">Belongs to the Maf family. YhdE subfamily.</text>
</comment>
<evidence type="ECO:0000313" key="5">
    <source>
        <dbReference type="EMBL" id="MFD2185556.1"/>
    </source>
</evidence>
<dbReference type="PIRSF" id="PIRSF006305">
    <property type="entry name" value="Maf"/>
    <property type="match status" value="1"/>
</dbReference>
<accession>A0ABW5AUJ8</accession>
<dbReference type="PANTHER" id="PTHR43213:SF5">
    <property type="entry name" value="BIFUNCTIONAL DTTP_UTP PYROPHOSPHATASE_METHYLTRANSFERASE PROTEIN-RELATED"/>
    <property type="match status" value="1"/>
</dbReference>
<dbReference type="HAMAP" id="MF_00528">
    <property type="entry name" value="Maf"/>
    <property type="match status" value="1"/>
</dbReference>
<keyword evidence="2 4" id="KW-0378">Hydrolase</keyword>
<dbReference type="RefSeq" id="WP_378318532.1">
    <property type="nucleotide sequence ID" value="NZ_JBHUHY010000002.1"/>
</dbReference>